<reference evidence="7 8" key="2">
    <citation type="submission" date="2024-01" db="EMBL/GenBank/DDBJ databases">
        <title>Comparative genomics of Cryptococcus and Kwoniella reveals pathogenesis evolution and contrasting modes of karyotype evolution via chromosome fusion or intercentromeric recombination.</title>
        <authorList>
            <person name="Coelho M.A."/>
            <person name="David-Palma M."/>
            <person name="Shea T."/>
            <person name="Bowers K."/>
            <person name="Mcginley-Smith S."/>
            <person name="Mohammad A.W."/>
            <person name="Gnirke A."/>
            <person name="Yurkov A.M."/>
            <person name="Nowrousian M."/>
            <person name="Sun S."/>
            <person name="Cuomo C.A."/>
            <person name="Heitman J."/>
        </authorList>
    </citation>
    <scope>NUCLEOTIDE SEQUENCE [LARGE SCALE GENOMIC DNA]</scope>
    <source>
        <strain evidence="7 8">IND107</strain>
    </source>
</reference>
<organism evidence="7 8">
    <name type="scientific">Cryptococcus tetragattii IND107</name>
    <dbReference type="NCBI Taxonomy" id="1296105"/>
    <lineage>
        <taxon>Eukaryota</taxon>
        <taxon>Fungi</taxon>
        <taxon>Dikarya</taxon>
        <taxon>Basidiomycota</taxon>
        <taxon>Agaricomycotina</taxon>
        <taxon>Tremellomycetes</taxon>
        <taxon>Tremellales</taxon>
        <taxon>Cryptococcaceae</taxon>
        <taxon>Cryptococcus</taxon>
        <taxon>Cryptococcus gattii species complex</taxon>
    </lineage>
</organism>
<name>A0ABR3BYI3_9TREE</name>
<dbReference type="EMBL" id="ATAM02000003">
    <property type="protein sequence ID" value="KAL0252885.1"/>
    <property type="molecule type" value="Genomic_DNA"/>
</dbReference>
<feature type="region of interest" description="Disordered" evidence="5">
    <location>
        <begin position="169"/>
        <end position="301"/>
    </location>
</feature>
<evidence type="ECO:0000256" key="4">
    <source>
        <dbReference type="PROSITE-ProRule" id="PRU00810"/>
    </source>
</evidence>
<comment type="caution">
    <text evidence="7">The sequence shown here is derived from an EMBL/GenBank/DDBJ whole genome shotgun (WGS) entry which is preliminary data.</text>
</comment>
<feature type="region of interest" description="Disordered" evidence="5">
    <location>
        <begin position="1041"/>
        <end position="1071"/>
    </location>
</feature>
<evidence type="ECO:0000256" key="1">
    <source>
        <dbReference type="ARBA" id="ARBA00004123"/>
    </source>
</evidence>
<feature type="compositionally biased region" description="Polar residues" evidence="5">
    <location>
        <begin position="1049"/>
        <end position="1061"/>
    </location>
</feature>
<feature type="compositionally biased region" description="Acidic residues" evidence="5">
    <location>
        <begin position="900"/>
        <end position="919"/>
    </location>
</feature>
<feature type="compositionally biased region" description="Pro residues" evidence="5">
    <location>
        <begin position="1380"/>
        <end position="1394"/>
    </location>
</feature>
<reference evidence="8" key="1">
    <citation type="submission" date="2015-01" db="EMBL/GenBank/DDBJ databases">
        <title>The Genome Sequence of Cryptococcus gattii MMRL2647.</title>
        <authorList>
            <consortium name="The Broad Institute Genomics Platform"/>
            <person name="Cuomo C."/>
            <person name="Litvintseva A."/>
            <person name="Chen Y."/>
            <person name="Heitman J."/>
            <person name="Sun S."/>
            <person name="Springer D."/>
            <person name="Dromer F."/>
            <person name="Young S."/>
            <person name="Zeng Q."/>
            <person name="Gargeya S."/>
            <person name="Abouelleil A."/>
            <person name="Alvarado L."/>
            <person name="Chapman S.B."/>
            <person name="Gainer-Dewar J."/>
            <person name="Goldberg J."/>
            <person name="Griggs A."/>
            <person name="Gujja S."/>
            <person name="Hansen M."/>
            <person name="Howarth C."/>
            <person name="Imamovic A."/>
            <person name="Larimer J."/>
            <person name="Murphy C."/>
            <person name="Naylor J."/>
            <person name="Pearson M."/>
            <person name="Priest M."/>
            <person name="Roberts A."/>
            <person name="Saif S."/>
            <person name="Shea T."/>
            <person name="Sykes S."/>
            <person name="Wortman J."/>
            <person name="Nusbaum C."/>
            <person name="Birren B."/>
        </authorList>
    </citation>
    <scope>NUCLEOTIDE SEQUENCE [LARGE SCALE GENOMIC DNA]</scope>
    <source>
        <strain evidence="8">IND107</strain>
    </source>
</reference>
<evidence type="ECO:0000256" key="3">
    <source>
        <dbReference type="ARBA" id="ARBA00023242"/>
    </source>
</evidence>
<feature type="compositionally biased region" description="Pro residues" evidence="5">
    <location>
        <begin position="28"/>
        <end position="37"/>
    </location>
</feature>
<dbReference type="Pfam" id="PF02671">
    <property type="entry name" value="PAH"/>
    <property type="match status" value="3"/>
</dbReference>
<evidence type="ECO:0000256" key="5">
    <source>
        <dbReference type="SAM" id="MobiDB-lite"/>
    </source>
</evidence>
<accession>A0ABR3BYI3</accession>
<gene>
    <name evidence="7" type="ORF">I308_102277</name>
</gene>
<dbReference type="SMART" id="SM00761">
    <property type="entry name" value="HDAC_interact"/>
    <property type="match status" value="1"/>
</dbReference>
<evidence type="ECO:0000313" key="7">
    <source>
        <dbReference type="EMBL" id="KAL0252885.1"/>
    </source>
</evidence>
<dbReference type="Proteomes" id="UP000054399">
    <property type="component" value="Unassembled WGS sequence"/>
</dbReference>
<feature type="compositionally biased region" description="Polar residues" evidence="5">
    <location>
        <begin position="962"/>
        <end position="972"/>
    </location>
</feature>
<dbReference type="Pfam" id="PF16879">
    <property type="entry name" value="Sin3a_C"/>
    <property type="match status" value="1"/>
</dbReference>
<keyword evidence="8" id="KW-1185">Reference proteome</keyword>
<keyword evidence="3 4" id="KW-0539">Nucleus</keyword>
<feature type="region of interest" description="Disordered" evidence="5">
    <location>
        <begin position="887"/>
        <end position="1010"/>
    </location>
</feature>
<feature type="compositionally biased region" description="Basic and acidic residues" evidence="5">
    <location>
        <begin position="415"/>
        <end position="424"/>
    </location>
</feature>
<feature type="compositionally biased region" description="Low complexity" evidence="5">
    <location>
        <begin position="242"/>
        <end position="251"/>
    </location>
</feature>
<dbReference type="PROSITE" id="PS51477">
    <property type="entry name" value="PAH"/>
    <property type="match status" value="2"/>
</dbReference>
<dbReference type="InterPro" id="IPR039774">
    <property type="entry name" value="Sin3-like"/>
</dbReference>
<dbReference type="Gene3D" id="1.20.1160.11">
    <property type="entry name" value="Paired amphipathic helix"/>
    <property type="match status" value="3"/>
</dbReference>
<dbReference type="InterPro" id="IPR013194">
    <property type="entry name" value="HDAC_interact_dom"/>
</dbReference>
<proteinExistence type="predicted"/>
<keyword evidence="2" id="KW-0678">Repressor</keyword>
<dbReference type="InterPro" id="IPR031693">
    <property type="entry name" value="Sin3_C"/>
</dbReference>
<comment type="subcellular location">
    <subcellularLocation>
        <location evidence="1 4">Nucleus</location>
    </subcellularLocation>
</comment>
<dbReference type="PANTHER" id="PTHR12346:SF0">
    <property type="entry name" value="SIN3A, ISOFORM G"/>
    <property type="match status" value="1"/>
</dbReference>
<feature type="region of interest" description="Disordered" evidence="5">
    <location>
        <begin position="18"/>
        <end position="80"/>
    </location>
</feature>
<sequence length="1409" mass="153781">MLADLLRLRPAPSSISVHFTLPEHAPSPYSPPPPPPPPRRRHHIAQHPPEAPLPQLAAAGGGEQQPPPPQRPRRPLLSRPGQDVYNRFLDVMKEFKGQVIDTPGVIDRVSTLFRGHPSLIQGFNTFLPPGYRIECFGGEGDAAGLITVTTPAGTVSQIPGNFAAAIDQREREAREGIQASAAEATARDSRAGSSAPYPASASQGAAQASLLPPLNTLPSHLPSGPPPFQGAGRQANVPPPARQAAPANQTPGTLPLPPHAQHPLPPSGPSTPSAAQFLASGGLSHGAQPAPQPQQGGGNRAPILEFNHAITFVNKIKTRFNNDPETYKQFLEILQTYQRDTRDIAEVYEQVTKLFTNAPDLLDEFKQFLPENGTGGLGMLSGSFMQAAGATPAAASAAAAAAAAPEKVAGQKRGAGKEGKEMGGQKKRRTAAGSGGVEPATTKTAQGGKRGARAGAGQRGESPLLEDVQPGLPLLTPQQQTLASPDEVAFFDKVKKFIDDKVVYHEFLKLINLFVQDMIDTKTLLDRAQLFIGDSPEVWATFQKVVGVDSEGRIPPNPASIQGGYGFGGMIGIDNLMVENTPMLDRIKPDMNLSSANQVGPSYRQLPRSEINLQCTGRDAMCWEVLNDEWVAHPTWNAEDVAPFVSHRKNQFEDNLHKSEEERHEYDYHIEANLRTIALLEPLNNKIQTMEPEERANFNLKAGLGGQSKSIYQRIIKKVYGKELGPDVIRALHDNPVVALPIVLERLKAKDEEWKRAQREWNRLWREQDAKNFYKALDYQHSGTKATDKKKVAPAKTLINEIEARKAEQLNQRSALVDFRVWRAKPQMEFEFTDMEVLKDSIKLIISYLDRMQSNSLSSADQVKVERFLRDFVPILFMLDKDEFDAEFGDGEVPNKTPDEESEDSEGDEESGSVADDAEVSSNAGGGAGSARGGGGGKSEKRQAADLRKRLLKQAAGDNVSREVSVTTTTGPATEDGQLLLQQPPSVEPLSGETTPATENGDRADTPLPVPADPEEVAEAVEKDKAGAEASEQTWVKIDGMGVGAGAGTESQPLSGTSSVNGEKEKEQSVKAKRKGNFFANSHFYVLSRYLQMLYSRLMTCKTIASKLAQENRRPVNPLALKLGLVDPVTQYFGILQGDNPAEHYYAHLLSLLERYFDNEIEFTAFEDALRLMFTNEAYLMFNLDKVIGGIVRQIQTIVGDLKSQELFALLQRDRANAKTSTKNQIAYRMQAEGVLGGNENLYKIEWLPGKETLTIQLLSEEDRSVDDAETTQERWAQYIESFALTHPTEGLLKRVDSPFLRRNITKIQAREEALSASAGPSSAMNNVEAKDGLEIKIALGNYRMFFTPGTEDYFHRAYKQQEQTKPQPQSQKAVEDAPGPDPAPVPAPAPAPAPEAEEGKGLDVSVSS</sequence>
<feature type="compositionally biased region" description="Gly residues" evidence="5">
    <location>
        <begin position="924"/>
        <end position="937"/>
    </location>
</feature>
<feature type="compositionally biased region" description="Basic and acidic residues" evidence="5">
    <location>
        <begin position="938"/>
        <end position="949"/>
    </location>
</feature>
<dbReference type="GeneID" id="91989135"/>
<dbReference type="SUPFAM" id="SSF47762">
    <property type="entry name" value="PAH2 domain"/>
    <property type="match status" value="3"/>
</dbReference>
<protein>
    <submittedName>
        <fullName evidence="7">Transcriptional regulatory protein SIN3</fullName>
    </submittedName>
</protein>
<dbReference type="InterPro" id="IPR003822">
    <property type="entry name" value="PAH"/>
</dbReference>
<feature type="region of interest" description="Disordered" evidence="5">
    <location>
        <begin position="407"/>
        <end position="471"/>
    </location>
</feature>
<feature type="region of interest" description="Disordered" evidence="5">
    <location>
        <begin position="1360"/>
        <end position="1409"/>
    </location>
</feature>
<dbReference type="InterPro" id="IPR036600">
    <property type="entry name" value="PAH_sf"/>
</dbReference>
<dbReference type="Pfam" id="PF08295">
    <property type="entry name" value="Sin3_corepress"/>
    <property type="match status" value="1"/>
</dbReference>
<dbReference type="PANTHER" id="PTHR12346">
    <property type="entry name" value="SIN3B-RELATED"/>
    <property type="match status" value="1"/>
</dbReference>
<dbReference type="RefSeq" id="XP_066615605.1">
    <property type="nucleotide sequence ID" value="XM_066756828.1"/>
</dbReference>
<evidence type="ECO:0000256" key="2">
    <source>
        <dbReference type="ARBA" id="ARBA00022491"/>
    </source>
</evidence>
<feature type="compositionally biased region" description="Low complexity" evidence="5">
    <location>
        <begin position="191"/>
        <end position="209"/>
    </location>
</feature>
<evidence type="ECO:0000313" key="8">
    <source>
        <dbReference type="Proteomes" id="UP000054399"/>
    </source>
</evidence>
<evidence type="ECO:0000259" key="6">
    <source>
        <dbReference type="SMART" id="SM00761"/>
    </source>
</evidence>
<feature type="domain" description="Histone deacetylase interacting" evidence="6">
    <location>
        <begin position="595"/>
        <end position="697"/>
    </location>
</feature>
<feature type="compositionally biased region" description="Low complexity" evidence="5">
    <location>
        <begin position="1361"/>
        <end position="1373"/>
    </location>
</feature>
<feature type="compositionally biased region" description="Pro residues" evidence="5">
    <location>
        <begin position="254"/>
        <end position="269"/>
    </location>
</feature>